<keyword evidence="2" id="KW-1185">Reference proteome</keyword>
<dbReference type="RefSeq" id="WP_155860455.1">
    <property type="nucleotide sequence ID" value="NZ_CP162643.1"/>
</dbReference>
<reference evidence="1 2" key="1">
    <citation type="submission" date="2020-11" db="EMBL/GenBank/DDBJ databases">
        <title>Enhanced detection system for hospital associated transmission using whole genome sequencing surveillance.</title>
        <authorList>
            <person name="Harrison L.H."/>
            <person name="Van Tyne D."/>
            <person name="Marsh J.W."/>
            <person name="Griffith M.P."/>
            <person name="Snyder D.J."/>
            <person name="Cooper V.S."/>
            <person name="Mustapha M."/>
        </authorList>
    </citation>
    <scope>NUCLEOTIDE SEQUENCE [LARGE SCALE GENOMIC DNA]</scope>
    <source>
        <strain evidence="1 2">ACIN00241</strain>
    </source>
</reference>
<name>A0ABS1ALP8_9GAMM</name>
<dbReference type="Proteomes" id="UP000808699">
    <property type="component" value="Unassembled WGS sequence"/>
</dbReference>
<comment type="caution">
    <text evidence="1">The sequence shown here is derived from an EMBL/GenBank/DDBJ whole genome shotgun (WGS) entry which is preliminary data.</text>
</comment>
<accession>A0ABS1ALP8</accession>
<evidence type="ECO:0000313" key="2">
    <source>
        <dbReference type="Proteomes" id="UP000808699"/>
    </source>
</evidence>
<protein>
    <submittedName>
        <fullName evidence="1">Uncharacterized protein</fullName>
    </submittedName>
</protein>
<dbReference type="EMBL" id="JADWNO010000011">
    <property type="protein sequence ID" value="MBJ8438841.1"/>
    <property type="molecule type" value="Genomic_DNA"/>
</dbReference>
<gene>
    <name evidence="1" type="ORF">I6M64_16160</name>
</gene>
<sequence>MHTPFPPVAVGREWDTFGCAGVLPSPSTCFRSATIIYNVSAELPIEGVGYAHSSFIGRHCQGLQRHNLNHFKAARSPLGFSGFKSLRLKLSNNKT</sequence>
<evidence type="ECO:0000313" key="1">
    <source>
        <dbReference type="EMBL" id="MBJ8438841.1"/>
    </source>
</evidence>
<organism evidence="1 2">
    <name type="scientific">Acinetobacter lactucae</name>
    <dbReference type="NCBI Taxonomy" id="1785128"/>
    <lineage>
        <taxon>Bacteria</taxon>
        <taxon>Pseudomonadati</taxon>
        <taxon>Pseudomonadota</taxon>
        <taxon>Gammaproteobacteria</taxon>
        <taxon>Moraxellales</taxon>
        <taxon>Moraxellaceae</taxon>
        <taxon>Acinetobacter</taxon>
        <taxon>Acinetobacter calcoaceticus/baumannii complex</taxon>
    </lineage>
</organism>
<proteinExistence type="predicted"/>